<name>A0AAU9ELV6_9BACT</name>
<feature type="domain" description="AB hydrolase-1" evidence="1">
    <location>
        <begin position="26"/>
        <end position="255"/>
    </location>
</feature>
<dbReference type="Pfam" id="PF12697">
    <property type="entry name" value="Abhydrolase_6"/>
    <property type="match status" value="1"/>
</dbReference>
<gene>
    <name evidence="2" type="ORF">FAK_31900</name>
</gene>
<keyword evidence="3" id="KW-1185">Reference proteome</keyword>
<dbReference type="PANTHER" id="PTHR43798">
    <property type="entry name" value="MONOACYLGLYCEROL LIPASE"/>
    <property type="match status" value="1"/>
</dbReference>
<dbReference type="GO" id="GO:0016020">
    <property type="term" value="C:membrane"/>
    <property type="evidence" value="ECO:0007669"/>
    <property type="project" value="TreeGrafter"/>
</dbReference>
<evidence type="ECO:0000313" key="2">
    <source>
        <dbReference type="EMBL" id="BEQ16124.1"/>
    </source>
</evidence>
<proteinExistence type="predicted"/>
<reference evidence="3" key="1">
    <citation type="journal article" date="2023" name="Arch. Microbiol.">
        <title>Desulfoferula mesophilus gen. nov. sp. nov., a mesophilic sulfate-reducing bacterium isolated from a brackish lake sediment.</title>
        <authorList>
            <person name="Watanabe T."/>
            <person name="Yabe T."/>
            <person name="Tsuji J.M."/>
            <person name="Fukui M."/>
        </authorList>
    </citation>
    <scope>NUCLEOTIDE SEQUENCE [LARGE SCALE GENOMIC DNA]</scope>
    <source>
        <strain evidence="3">12FAK</strain>
    </source>
</reference>
<keyword evidence="2" id="KW-0378">Hydrolase</keyword>
<evidence type="ECO:0000313" key="3">
    <source>
        <dbReference type="Proteomes" id="UP001366166"/>
    </source>
</evidence>
<dbReference type="Gene3D" id="3.40.50.1820">
    <property type="entry name" value="alpha/beta hydrolase"/>
    <property type="match status" value="1"/>
</dbReference>
<dbReference type="GO" id="GO:0016787">
    <property type="term" value="F:hydrolase activity"/>
    <property type="evidence" value="ECO:0007669"/>
    <property type="project" value="UniProtKB-KW"/>
</dbReference>
<dbReference type="Proteomes" id="UP001366166">
    <property type="component" value="Chromosome"/>
</dbReference>
<sequence>MARPFDHLRPSLTRLGPPPMQARREVLLIHGAWGGAWMWQDLAPALAARGYGVNCLEQPGHGADRWQLPSLTSIDDYADISRRAAASLGRPVLVGHSLGGWQVQKIWEAVDLPGVLLAPLPGAGLPWASFVKLFLRHPGKMAGPLLGRPLILGDPAMLRRFLFHQLDEATLADYVSRQSPEPAWVCLQMAMLLGLGLGRPHPRPGREPRLLLAAERDYLVPPPVQQKLARRLGARYVELAGLPHGMWLEDPQGRVKALLLEFLDQL</sequence>
<dbReference type="EMBL" id="AP028679">
    <property type="protein sequence ID" value="BEQ16124.1"/>
    <property type="molecule type" value="Genomic_DNA"/>
</dbReference>
<dbReference type="AlphaFoldDB" id="A0AAU9ELV6"/>
<protein>
    <submittedName>
        <fullName evidence="2">Alpha/beta hydrolase</fullName>
    </submittedName>
</protein>
<accession>A0AAU9ELV6</accession>
<dbReference type="InterPro" id="IPR050266">
    <property type="entry name" value="AB_hydrolase_sf"/>
</dbReference>
<dbReference type="InterPro" id="IPR029058">
    <property type="entry name" value="AB_hydrolase_fold"/>
</dbReference>
<dbReference type="RefSeq" id="WP_338601510.1">
    <property type="nucleotide sequence ID" value="NZ_AP028679.1"/>
</dbReference>
<dbReference type="SUPFAM" id="SSF53474">
    <property type="entry name" value="alpha/beta-Hydrolases"/>
    <property type="match status" value="1"/>
</dbReference>
<organism evidence="2 3">
    <name type="scientific">Desulfoferula mesophila</name>
    <dbReference type="NCBI Taxonomy" id="3058419"/>
    <lineage>
        <taxon>Bacteria</taxon>
        <taxon>Pseudomonadati</taxon>
        <taxon>Thermodesulfobacteriota</taxon>
        <taxon>Desulfarculia</taxon>
        <taxon>Desulfarculales</taxon>
        <taxon>Desulfarculaceae</taxon>
        <taxon>Desulfoferula</taxon>
    </lineage>
</organism>
<dbReference type="PANTHER" id="PTHR43798:SF33">
    <property type="entry name" value="HYDROLASE, PUTATIVE (AFU_ORTHOLOGUE AFUA_2G14860)-RELATED"/>
    <property type="match status" value="1"/>
</dbReference>
<dbReference type="KEGG" id="dmp:FAK_31900"/>
<dbReference type="InterPro" id="IPR000073">
    <property type="entry name" value="AB_hydrolase_1"/>
</dbReference>
<evidence type="ECO:0000259" key="1">
    <source>
        <dbReference type="Pfam" id="PF12697"/>
    </source>
</evidence>